<sequence length="183" mass="20716">MEKRMKGKEGLLRLGDAGQYRNRNGRAVLMLIWKPKVPDVEDHRDCPAPSDMLRAGLSRQFADENQTHVAALHSKLTAGYISIPESLVKEYFSSVAHLWMDDDYLTLSDGTVGHYDRRFSGMIVEDLASLAVCEYSQEDLRTDQRFRKCWALEDWGPAPAADPQQPAGIAKVLQSWMQLSQFS</sequence>
<evidence type="ECO:0000313" key="2">
    <source>
        <dbReference type="Proteomes" id="UP000002748"/>
    </source>
</evidence>
<dbReference type="RefSeq" id="XP_014183656.1">
    <property type="nucleotide sequence ID" value="XM_014328181.1"/>
</dbReference>
<gene>
    <name evidence="1" type="ORF">A1Q1_03091</name>
</gene>
<dbReference type="Proteomes" id="UP000002748">
    <property type="component" value="Unassembled WGS sequence"/>
</dbReference>
<reference evidence="1 2" key="1">
    <citation type="journal article" date="2012" name="Eukaryot. Cell">
        <title>Draft genome sequence of CBS 2479, the standard type strain of Trichosporon asahii.</title>
        <authorList>
            <person name="Yang R.Y."/>
            <person name="Li H.T."/>
            <person name="Zhu H."/>
            <person name="Zhou G.P."/>
            <person name="Wang M."/>
            <person name="Wang L."/>
        </authorList>
    </citation>
    <scope>NUCLEOTIDE SEQUENCE [LARGE SCALE GENOMIC DNA]</scope>
    <source>
        <strain evidence="2">ATCC 90039 / CBS 2479 / JCM 2466 / KCTC 7840 / NCYC 2677 / UAMH 7654</strain>
    </source>
</reference>
<dbReference type="KEGG" id="tasa:A1Q1_03091"/>
<dbReference type="AlphaFoldDB" id="J6FC01"/>
<name>J6FC01_TRIAS</name>
<accession>J6FC01</accession>
<protein>
    <submittedName>
        <fullName evidence="1">Uncharacterized protein</fullName>
    </submittedName>
</protein>
<dbReference type="VEuPathDB" id="FungiDB:A1Q1_03091"/>
<dbReference type="GeneID" id="25986604"/>
<dbReference type="HOGENOM" id="CLU_1476155_0_0_1"/>
<dbReference type="EMBL" id="ALBS01000021">
    <property type="protein sequence ID" value="EJT52637.1"/>
    <property type="molecule type" value="Genomic_DNA"/>
</dbReference>
<proteinExistence type="predicted"/>
<comment type="caution">
    <text evidence="1">The sequence shown here is derived from an EMBL/GenBank/DDBJ whole genome shotgun (WGS) entry which is preliminary data.</text>
</comment>
<evidence type="ECO:0000313" key="1">
    <source>
        <dbReference type="EMBL" id="EJT52637.1"/>
    </source>
</evidence>
<organism evidence="1 2">
    <name type="scientific">Trichosporon asahii var. asahii (strain ATCC 90039 / CBS 2479 / JCM 2466 / KCTC 7840 / NBRC 103889/ NCYC 2677 / UAMH 7654)</name>
    <name type="common">Yeast</name>
    <dbReference type="NCBI Taxonomy" id="1186058"/>
    <lineage>
        <taxon>Eukaryota</taxon>
        <taxon>Fungi</taxon>
        <taxon>Dikarya</taxon>
        <taxon>Basidiomycota</taxon>
        <taxon>Agaricomycotina</taxon>
        <taxon>Tremellomycetes</taxon>
        <taxon>Trichosporonales</taxon>
        <taxon>Trichosporonaceae</taxon>
        <taxon>Trichosporon</taxon>
    </lineage>
</organism>